<evidence type="ECO:0000313" key="3">
    <source>
        <dbReference type="EMBL" id="GAA0744446.1"/>
    </source>
</evidence>
<dbReference type="Gene3D" id="1.25.40.10">
    <property type="entry name" value="Tetratricopeptide repeat domain"/>
    <property type="match status" value="1"/>
</dbReference>
<dbReference type="Pfam" id="PF09986">
    <property type="entry name" value="DUF2225"/>
    <property type="match status" value="1"/>
</dbReference>
<sequence>METKDGSNNKVKTTRGSKEPSWTPKKENSPEWLREKSFLYNKKITCPVCGSTFEAKAVRSSSYRILSKDTDLFIRYSVINPYFYDVWLCNNCGYATMKVDFLKLRKYHVDSIKERITPSFKPREYPDIYNIDIAIERFKLSLLNYVVMEAKASSKGVNCLKLAWMYRLKKNKDKELLFLKQALENFKEAYSAEDFPIYGMNKHTIMYLIAELLRRTGNEEKALMWLSQVITSRGVNVRLKNLARDQRDLIKEKQDKEALEAEKSRLELISLKEAEEAKTKKKSIFSKFFKK</sequence>
<proteinExistence type="predicted"/>
<keyword evidence="1" id="KW-0175">Coiled coil</keyword>
<dbReference type="RefSeq" id="WP_343762684.1">
    <property type="nucleotide sequence ID" value="NZ_BAAACG010000013.1"/>
</dbReference>
<reference evidence="3 4" key="1">
    <citation type="journal article" date="2019" name="Int. J. Syst. Evol. Microbiol.">
        <title>The Global Catalogue of Microorganisms (GCM) 10K type strain sequencing project: providing services to taxonomists for standard genome sequencing and annotation.</title>
        <authorList>
            <consortium name="The Broad Institute Genomics Platform"/>
            <consortium name="The Broad Institute Genome Sequencing Center for Infectious Disease"/>
            <person name="Wu L."/>
            <person name="Ma J."/>
        </authorList>
    </citation>
    <scope>NUCLEOTIDE SEQUENCE [LARGE SCALE GENOMIC DNA]</scope>
    <source>
        <strain evidence="3 4">JCM 1407</strain>
    </source>
</reference>
<name>A0ABN1JQ98_9CLOT</name>
<feature type="region of interest" description="Disordered" evidence="2">
    <location>
        <begin position="1"/>
        <end position="28"/>
    </location>
</feature>
<organism evidence="3 4">
    <name type="scientific">Clostridium oceanicum</name>
    <dbReference type="NCBI Taxonomy" id="1543"/>
    <lineage>
        <taxon>Bacteria</taxon>
        <taxon>Bacillati</taxon>
        <taxon>Bacillota</taxon>
        <taxon>Clostridia</taxon>
        <taxon>Eubacteriales</taxon>
        <taxon>Clostridiaceae</taxon>
        <taxon>Clostridium</taxon>
    </lineage>
</organism>
<gene>
    <name evidence="3" type="ORF">GCM10008906_29340</name>
</gene>
<feature type="coiled-coil region" evidence="1">
    <location>
        <begin position="236"/>
        <end position="269"/>
    </location>
</feature>
<comment type="caution">
    <text evidence="3">The sequence shown here is derived from an EMBL/GenBank/DDBJ whole genome shotgun (WGS) entry which is preliminary data.</text>
</comment>
<dbReference type="EMBL" id="BAAACG010000013">
    <property type="protein sequence ID" value="GAA0744446.1"/>
    <property type="molecule type" value="Genomic_DNA"/>
</dbReference>
<dbReference type="InterPro" id="IPR018708">
    <property type="entry name" value="DUF2225"/>
</dbReference>
<protein>
    <submittedName>
        <fullName evidence="3">DUF2225 domain-containing protein</fullName>
    </submittedName>
</protein>
<accession>A0ABN1JQ98</accession>
<dbReference type="Proteomes" id="UP001501510">
    <property type="component" value="Unassembled WGS sequence"/>
</dbReference>
<evidence type="ECO:0000256" key="2">
    <source>
        <dbReference type="SAM" id="MobiDB-lite"/>
    </source>
</evidence>
<dbReference type="InterPro" id="IPR011990">
    <property type="entry name" value="TPR-like_helical_dom_sf"/>
</dbReference>
<evidence type="ECO:0000313" key="4">
    <source>
        <dbReference type="Proteomes" id="UP001501510"/>
    </source>
</evidence>
<keyword evidence="4" id="KW-1185">Reference proteome</keyword>
<evidence type="ECO:0000256" key="1">
    <source>
        <dbReference type="SAM" id="Coils"/>
    </source>
</evidence>